<dbReference type="EMBL" id="VSSQ01033197">
    <property type="protein sequence ID" value="MPM84720.1"/>
    <property type="molecule type" value="Genomic_DNA"/>
</dbReference>
<name>A0A645D5F1_9ZZZZ</name>
<proteinExistence type="predicted"/>
<protein>
    <submittedName>
        <fullName evidence="1">Uncharacterized protein</fullName>
    </submittedName>
</protein>
<gene>
    <name evidence="1" type="ORF">SDC9_131796</name>
</gene>
<sequence length="191" mass="22262">MTVHDHAVFTVRRFNAFAVREEVSRQFRGRYGLVSQAPEDVVARTVAVDFYHAQIGCWIELDVAEKFPRTGDDKRRIRQKRHRLAQCDIAWFFVEIGAKWRDICFIKTQRQVTAVTLVPAFQPRIRSGFDHPLDEPGSSNVLHVRCSCLLPERYRVLRRPDKRSTIRQSCFIHCRMATRGVLSGLQAWRHG</sequence>
<dbReference type="AlphaFoldDB" id="A0A645D5F1"/>
<accession>A0A645D5F1</accession>
<comment type="caution">
    <text evidence="1">The sequence shown here is derived from an EMBL/GenBank/DDBJ whole genome shotgun (WGS) entry which is preliminary data.</text>
</comment>
<reference evidence="1" key="1">
    <citation type="submission" date="2019-08" db="EMBL/GenBank/DDBJ databases">
        <authorList>
            <person name="Kucharzyk K."/>
            <person name="Murdoch R.W."/>
            <person name="Higgins S."/>
            <person name="Loffler F."/>
        </authorList>
    </citation>
    <scope>NUCLEOTIDE SEQUENCE</scope>
</reference>
<evidence type="ECO:0000313" key="1">
    <source>
        <dbReference type="EMBL" id="MPM84720.1"/>
    </source>
</evidence>
<organism evidence="1">
    <name type="scientific">bioreactor metagenome</name>
    <dbReference type="NCBI Taxonomy" id="1076179"/>
    <lineage>
        <taxon>unclassified sequences</taxon>
        <taxon>metagenomes</taxon>
        <taxon>ecological metagenomes</taxon>
    </lineage>
</organism>